<evidence type="ECO:0000256" key="3">
    <source>
        <dbReference type="PROSITE-ProRule" id="PRU00339"/>
    </source>
</evidence>
<dbReference type="RefSeq" id="XP_023621925.1">
    <property type="nucleotide sequence ID" value="XM_023766157.1"/>
</dbReference>
<dbReference type="STRING" id="112498.A0A2D3UNJ5"/>
<name>A0A2D3UNJ5_9PEZI</name>
<dbReference type="GeneID" id="35596267"/>
<dbReference type="Pfam" id="PF14559">
    <property type="entry name" value="TPR_19"/>
    <property type="match status" value="1"/>
</dbReference>
<dbReference type="AlphaFoldDB" id="A0A2D3UNJ5"/>
<dbReference type="Gene3D" id="1.25.40.10">
    <property type="entry name" value="Tetratricopeptide repeat domain"/>
    <property type="match status" value="4"/>
</dbReference>
<dbReference type="SUPFAM" id="SSF48452">
    <property type="entry name" value="TPR-like"/>
    <property type="match status" value="2"/>
</dbReference>
<dbReference type="Pfam" id="PF12895">
    <property type="entry name" value="ANAPC3"/>
    <property type="match status" value="1"/>
</dbReference>
<feature type="repeat" description="TPR" evidence="3">
    <location>
        <begin position="585"/>
        <end position="618"/>
    </location>
</feature>
<gene>
    <name evidence="5" type="ORF">RCC_00939</name>
</gene>
<dbReference type="PROSITE" id="PS50005">
    <property type="entry name" value="TPR"/>
    <property type="match status" value="6"/>
</dbReference>
<comment type="similarity">
    <text evidence="2">Belongs to the APC3/CDC27 family.</text>
</comment>
<feature type="compositionally biased region" description="Basic and acidic residues" evidence="4">
    <location>
        <begin position="427"/>
        <end position="444"/>
    </location>
</feature>
<dbReference type="GO" id="GO:0031145">
    <property type="term" value="P:anaphase-promoting complex-dependent catabolic process"/>
    <property type="evidence" value="ECO:0007669"/>
    <property type="project" value="TreeGrafter"/>
</dbReference>
<dbReference type="GO" id="GO:0007091">
    <property type="term" value="P:metaphase/anaphase transition of mitotic cell cycle"/>
    <property type="evidence" value="ECO:0007669"/>
    <property type="project" value="TreeGrafter"/>
</dbReference>
<keyword evidence="6" id="KW-1185">Reference proteome</keyword>
<protein>
    <submittedName>
        <fullName evidence="5">Related to 20S cyclosome subunit (BimA/Nuc2/Cdc27)</fullName>
    </submittedName>
</protein>
<keyword evidence="1 3" id="KW-0802">TPR repeat</keyword>
<dbReference type="PANTHER" id="PTHR12558">
    <property type="entry name" value="CELL DIVISION CYCLE 16,23,27"/>
    <property type="match status" value="1"/>
</dbReference>
<dbReference type="Pfam" id="PF13432">
    <property type="entry name" value="TPR_16"/>
    <property type="match status" value="1"/>
</dbReference>
<dbReference type="GO" id="GO:0005737">
    <property type="term" value="C:cytoplasm"/>
    <property type="evidence" value="ECO:0007669"/>
    <property type="project" value="TreeGrafter"/>
</dbReference>
<feature type="repeat" description="TPR" evidence="3">
    <location>
        <begin position="653"/>
        <end position="686"/>
    </location>
</feature>
<evidence type="ECO:0000313" key="6">
    <source>
        <dbReference type="Proteomes" id="UP000225277"/>
    </source>
</evidence>
<dbReference type="GO" id="GO:0016567">
    <property type="term" value="P:protein ubiquitination"/>
    <property type="evidence" value="ECO:0007669"/>
    <property type="project" value="TreeGrafter"/>
</dbReference>
<evidence type="ECO:0000256" key="1">
    <source>
        <dbReference type="ARBA" id="ARBA00022803"/>
    </source>
</evidence>
<dbReference type="GO" id="GO:0051301">
    <property type="term" value="P:cell division"/>
    <property type="evidence" value="ECO:0007669"/>
    <property type="project" value="TreeGrafter"/>
</dbReference>
<feature type="repeat" description="TPR" evidence="3">
    <location>
        <begin position="127"/>
        <end position="160"/>
    </location>
</feature>
<feature type="compositionally biased region" description="Polar residues" evidence="4">
    <location>
        <begin position="348"/>
        <end position="387"/>
    </location>
</feature>
<feature type="region of interest" description="Disordered" evidence="4">
    <location>
        <begin position="258"/>
        <end position="469"/>
    </location>
</feature>
<proteinExistence type="inferred from homology"/>
<feature type="compositionally biased region" description="Basic and acidic residues" evidence="4">
    <location>
        <begin position="306"/>
        <end position="316"/>
    </location>
</feature>
<dbReference type="Proteomes" id="UP000225277">
    <property type="component" value="Unassembled WGS sequence"/>
</dbReference>
<dbReference type="SMART" id="SM00028">
    <property type="entry name" value="TPR"/>
    <property type="match status" value="7"/>
</dbReference>
<dbReference type="InterPro" id="IPR011990">
    <property type="entry name" value="TPR-like_helical_dom_sf"/>
</dbReference>
<dbReference type="EMBL" id="FJUY01000001">
    <property type="protein sequence ID" value="CZT15028.1"/>
    <property type="molecule type" value="Genomic_DNA"/>
</dbReference>
<feature type="repeat" description="TPR" evidence="3">
    <location>
        <begin position="517"/>
        <end position="550"/>
    </location>
</feature>
<dbReference type="Pfam" id="PF13181">
    <property type="entry name" value="TPR_8"/>
    <property type="match status" value="1"/>
</dbReference>
<dbReference type="PANTHER" id="PTHR12558:SF13">
    <property type="entry name" value="CELL DIVISION CYCLE PROTEIN 27 HOMOLOG"/>
    <property type="match status" value="1"/>
</dbReference>
<sequence length="809" mass="88995">MSPASGIAASQLRQLIFYHLDNDMVDNANFLAQRLFAAEPRNPDSSHLLALTYFRLRRFRAAFDFSQKYGANGRHLGCAYIFAQSCLELEQNMEGVTALEKSKSAWAGKNDWKQHSGSSRRHIPDAAAVLTLLAKLWRAHGDFNKAGDYYIEAHKLNPFVWDAFEGLCKIGADLKVENMFKSTADMPGAAEAGSGETQIYVDEDSRQPLSHVNLGPHAQNVLTTMDDPFTSSITGGLEEQDLLNPRVRSRPALGLALKQGRSDWDTPTTVGGLNDDDVAMGGISAENDDTFHEMAAPAAPSRRERKGPYDMSDRPKQPPIRGQSASEGISDDALQAAPRKPTLGGQKRNISGATSQPAVDSSQPRRSNRLFTQTTASSKTTRSTMDTAASIAGRADRPARQAKPATGTRGRTGAVVGRVVSGNRKVLPPDEKEKEKRAGTRNNEKIPSVPSVTSAILQKSQPGRPSQSDILAEQHAMSALLDNFRNLAVAYNASSKFSLPDAIAVFRALPATQRETPWVLAQLGKAHYEAGDYRASEECFARLLKLVPSRVDDMEIYSTVLWHLKKESTLTFLCRSLQDSHFDAPQTWVAVGNAFSLAREHDQAIAAFKRATQIDPKFGYTWTLMGHEHIANEAYDSALASFRHSVSVDRRAYSGWYGLGKAYQCMGKLEDAEKHYRIASNINPSNSTLLVCIGVVLERLRNKKGALANYTKALELAPDSALARFKKARVLMHMKYYDDALGELEILKNQAPDEANVHFLLGKCFKGLGERGEALRAFTEALNLDTKAAPFIKEAMEALDEEDEESDDD</sequence>
<feature type="compositionally biased region" description="Polar residues" evidence="4">
    <location>
        <begin position="450"/>
        <end position="469"/>
    </location>
</feature>
<dbReference type="OrthoDB" id="329563at2759"/>
<organism evidence="5 6">
    <name type="scientific">Ramularia collo-cygni</name>
    <dbReference type="NCBI Taxonomy" id="112498"/>
    <lineage>
        <taxon>Eukaryota</taxon>
        <taxon>Fungi</taxon>
        <taxon>Dikarya</taxon>
        <taxon>Ascomycota</taxon>
        <taxon>Pezizomycotina</taxon>
        <taxon>Dothideomycetes</taxon>
        <taxon>Dothideomycetidae</taxon>
        <taxon>Mycosphaerellales</taxon>
        <taxon>Mycosphaerellaceae</taxon>
        <taxon>Ramularia</taxon>
    </lineage>
</organism>
<accession>A0A2D3UNJ5</accession>
<feature type="compositionally biased region" description="Low complexity" evidence="4">
    <location>
        <begin position="405"/>
        <end position="420"/>
    </location>
</feature>
<dbReference type="InterPro" id="IPR019734">
    <property type="entry name" value="TPR_rpt"/>
</dbReference>
<dbReference type="GO" id="GO:0005680">
    <property type="term" value="C:anaphase-promoting complex"/>
    <property type="evidence" value="ECO:0007669"/>
    <property type="project" value="TreeGrafter"/>
</dbReference>
<evidence type="ECO:0000313" key="5">
    <source>
        <dbReference type="EMBL" id="CZT15028.1"/>
    </source>
</evidence>
<feature type="repeat" description="TPR" evidence="3">
    <location>
        <begin position="755"/>
        <end position="788"/>
    </location>
</feature>
<reference evidence="5 6" key="1">
    <citation type="submission" date="2016-03" db="EMBL/GenBank/DDBJ databases">
        <authorList>
            <person name="Ploux O."/>
        </authorList>
    </citation>
    <scope>NUCLEOTIDE SEQUENCE [LARGE SCALE GENOMIC DNA]</scope>
    <source>
        <strain evidence="5 6">URUG2</strain>
    </source>
</reference>
<evidence type="ECO:0000256" key="2">
    <source>
        <dbReference type="ARBA" id="ARBA00038210"/>
    </source>
</evidence>
<evidence type="ECO:0000256" key="4">
    <source>
        <dbReference type="SAM" id="MobiDB-lite"/>
    </source>
</evidence>
<feature type="repeat" description="TPR" evidence="3">
    <location>
        <begin position="687"/>
        <end position="720"/>
    </location>
</feature>